<proteinExistence type="predicted"/>
<accession>A0A7W9CT03</accession>
<dbReference type="AlphaFoldDB" id="A0A7W9CT03"/>
<feature type="signal peptide" evidence="1">
    <location>
        <begin position="1"/>
        <end position="27"/>
    </location>
</feature>
<protein>
    <recommendedName>
        <fullName evidence="4">DUF2125 domain-containing protein</fullName>
    </recommendedName>
</protein>
<dbReference type="RefSeq" id="WP_183851687.1">
    <property type="nucleotide sequence ID" value="NZ_JACHOO010000001.1"/>
</dbReference>
<comment type="caution">
    <text evidence="2">The sequence shown here is derived from an EMBL/GenBank/DDBJ whole genome shotgun (WGS) entry which is preliminary data.</text>
</comment>
<reference evidence="2 3" key="1">
    <citation type="submission" date="2020-08" db="EMBL/GenBank/DDBJ databases">
        <title>Genomic Encyclopedia of Type Strains, Phase IV (KMG-IV): sequencing the most valuable type-strain genomes for metagenomic binning, comparative biology and taxonomic classification.</title>
        <authorList>
            <person name="Goeker M."/>
        </authorList>
    </citation>
    <scope>NUCLEOTIDE SEQUENCE [LARGE SCALE GENOMIC DNA]</scope>
    <source>
        <strain evidence="2 3">DSM 16268</strain>
    </source>
</reference>
<keyword evidence="3" id="KW-1185">Reference proteome</keyword>
<evidence type="ECO:0008006" key="4">
    <source>
        <dbReference type="Google" id="ProtNLM"/>
    </source>
</evidence>
<dbReference type="EMBL" id="JACHOO010000001">
    <property type="protein sequence ID" value="MBB5751104.1"/>
    <property type="molecule type" value="Genomic_DNA"/>
</dbReference>
<dbReference type="Proteomes" id="UP000523821">
    <property type="component" value="Unassembled WGS sequence"/>
</dbReference>
<keyword evidence="1" id="KW-0732">Signal</keyword>
<evidence type="ECO:0000313" key="2">
    <source>
        <dbReference type="EMBL" id="MBB5751104.1"/>
    </source>
</evidence>
<evidence type="ECO:0000313" key="3">
    <source>
        <dbReference type="Proteomes" id="UP000523821"/>
    </source>
</evidence>
<gene>
    <name evidence="2" type="ORF">GGQ63_000147</name>
</gene>
<organism evidence="2 3">
    <name type="scientific">Prosthecomicrobium pneumaticum</name>
    <dbReference type="NCBI Taxonomy" id="81895"/>
    <lineage>
        <taxon>Bacteria</taxon>
        <taxon>Pseudomonadati</taxon>
        <taxon>Pseudomonadota</taxon>
        <taxon>Alphaproteobacteria</taxon>
        <taxon>Hyphomicrobiales</taxon>
        <taxon>Kaistiaceae</taxon>
        <taxon>Prosthecomicrobium</taxon>
    </lineage>
</organism>
<name>A0A7W9CT03_9HYPH</name>
<sequence>MNALPTGHALRGLLLASSLLIAPSAFAADATKIANDLVAAVEARGHQKASFESASAEGDDVVISNFKITGGRDNTITMPKLVVTAPQDRQPGGFTAARITADGGNGGDKDTVIAWKTAAMENAVVPSPAEITAEAKLTPFESLSVTEVSVAEGGRPPVTIAEIAATMTATAEGAIAGGTLYVGDIVVPKEVIAADEGTGEQLAELGYTDGLTLNVDLAGSYDDASQSLTLSSFSFEGAEMGKVAFSGSFGGLPRANLQDPKKADELAATVTIKDFTLRFDNAGLVERVLDMQGKAMGVTGAQFAEQIAGGLPLMLNFIGNPAFQEKVATAASTFLKAPKSLTITASPAAPVPVLQVVGAAQAAPQTIPDILSVGIDANK</sequence>
<feature type="chain" id="PRO_5030926171" description="DUF2125 domain-containing protein" evidence="1">
    <location>
        <begin position="28"/>
        <end position="379"/>
    </location>
</feature>
<evidence type="ECO:0000256" key="1">
    <source>
        <dbReference type="SAM" id="SignalP"/>
    </source>
</evidence>